<feature type="region of interest" description="Disordered" evidence="1">
    <location>
        <begin position="40"/>
        <end position="79"/>
    </location>
</feature>
<dbReference type="STRING" id="1149755.A0A2J6R6M3"/>
<organism evidence="2 3">
    <name type="scientific">Hyaloscypha variabilis (strain UAMH 11265 / GT02V1 / F)</name>
    <name type="common">Meliniomyces variabilis</name>
    <dbReference type="NCBI Taxonomy" id="1149755"/>
    <lineage>
        <taxon>Eukaryota</taxon>
        <taxon>Fungi</taxon>
        <taxon>Dikarya</taxon>
        <taxon>Ascomycota</taxon>
        <taxon>Pezizomycotina</taxon>
        <taxon>Leotiomycetes</taxon>
        <taxon>Helotiales</taxon>
        <taxon>Hyaloscyphaceae</taxon>
        <taxon>Hyaloscypha</taxon>
        <taxon>Hyaloscypha variabilis</taxon>
    </lineage>
</organism>
<dbReference type="AlphaFoldDB" id="A0A2J6R6M3"/>
<evidence type="ECO:0000256" key="1">
    <source>
        <dbReference type="SAM" id="MobiDB-lite"/>
    </source>
</evidence>
<dbReference type="OrthoDB" id="6415022at2759"/>
<feature type="compositionally biased region" description="Basic residues" evidence="1">
    <location>
        <begin position="364"/>
        <end position="377"/>
    </location>
</feature>
<protein>
    <submittedName>
        <fullName evidence="2">Uncharacterized protein</fullName>
    </submittedName>
</protein>
<dbReference type="Proteomes" id="UP000235786">
    <property type="component" value="Unassembled WGS sequence"/>
</dbReference>
<keyword evidence="3" id="KW-1185">Reference proteome</keyword>
<reference evidence="2 3" key="1">
    <citation type="submission" date="2016-04" db="EMBL/GenBank/DDBJ databases">
        <title>A degradative enzymes factory behind the ericoid mycorrhizal symbiosis.</title>
        <authorList>
            <consortium name="DOE Joint Genome Institute"/>
            <person name="Martino E."/>
            <person name="Morin E."/>
            <person name="Grelet G."/>
            <person name="Kuo A."/>
            <person name="Kohler A."/>
            <person name="Daghino S."/>
            <person name="Barry K."/>
            <person name="Choi C."/>
            <person name="Cichocki N."/>
            <person name="Clum A."/>
            <person name="Copeland A."/>
            <person name="Hainaut M."/>
            <person name="Haridas S."/>
            <person name="Labutti K."/>
            <person name="Lindquist E."/>
            <person name="Lipzen A."/>
            <person name="Khouja H.-R."/>
            <person name="Murat C."/>
            <person name="Ohm R."/>
            <person name="Olson A."/>
            <person name="Spatafora J."/>
            <person name="Veneault-Fourrey C."/>
            <person name="Henrissat B."/>
            <person name="Grigoriev I."/>
            <person name="Martin F."/>
            <person name="Perotto S."/>
        </authorList>
    </citation>
    <scope>NUCLEOTIDE SEQUENCE [LARGE SCALE GENOMIC DNA]</scope>
    <source>
        <strain evidence="2 3">F</strain>
    </source>
</reference>
<dbReference type="InterPro" id="IPR029058">
    <property type="entry name" value="AB_hydrolase_fold"/>
</dbReference>
<sequence>MDVIGIPEVQELMRIPPIVPVERIDSTVRTSSNNTTYCRLDYTPKLRPPVVPHPGSYPTPLTPPRPLPPRKRGDTPKSRQLLKKHYNTKVVKYNIALKKYDEETAEWHGNHEKYLDALDVNELVCKNEDSDSNDGEEESQDDPIAAAQPLVVFTHGRNSTLDNTHITAFCQVFRTLVNNYPSIKVFAGRSAGARNAAKASIHAPVKRLIFFTYALVRDLEYRYADLLALGPDIEVLFIVGDGDPLAVETHLREVRNRMRAKSWWIKLIKGNHSFNSWSAEEVENTLDIAGQIAAIWAKTETLDPDLSEMKLQASFDTGKAEWTGWQVPEPETPVPETSFKVQVEGGTIPNGGGSFQFSLPGVPAKRKGNRGRGAPKK</sequence>
<dbReference type="EMBL" id="KZ613954">
    <property type="protein sequence ID" value="PMD34166.1"/>
    <property type="molecule type" value="Genomic_DNA"/>
</dbReference>
<dbReference type="SUPFAM" id="SSF53474">
    <property type="entry name" value="alpha/beta-Hydrolases"/>
    <property type="match status" value="1"/>
</dbReference>
<proteinExistence type="predicted"/>
<accession>A0A2J6R6M3</accession>
<evidence type="ECO:0000313" key="3">
    <source>
        <dbReference type="Proteomes" id="UP000235786"/>
    </source>
</evidence>
<dbReference type="Gene3D" id="3.40.50.1820">
    <property type="entry name" value="alpha/beta hydrolase"/>
    <property type="match status" value="1"/>
</dbReference>
<gene>
    <name evidence="2" type="ORF">L207DRAFT_638717</name>
</gene>
<evidence type="ECO:0000313" key="2">
    <source>
        <dbReference type="EMBL" id="PMD34166.1"/>
    </source>
</evidence>
<name>A0A2J6R6M3_HYAVF</name>
<feature type="compositionally biased region" description="Pro residues" evidence="1">
    <location>
        <begin position="46"/>
        <end position="67"/>
    </location>
</feature>
<feature type="region of interest" description="Disordered" evidence="1">
    <location>
        <begin position="350"/>
        <end position="377"/>
    </location>
</feature>